<comment type="caution">
    <text evidence="17">The sequence shown here is derived from an EMBL/GenBank/DDBJ whole genome shotgun (WGS) entry which is preliminary data.</text>
</comment>
<protein>
    <submittedName>
        <fullName evidence="17">TonB-dependent receptor</fullName>
    </submittedName>
</protein>
<reference evidence="18" key="1">
    <citation type="journal article" date="2019" name="Int. J. Syst. Evol. Microbiol.">
        <title>The Global Catalogue of Microorganisms (GCM) 10K type strain sequencing project: providing services to taxonomists for standard genome sequencing and annotation.</title>
        <authorList>
            <consortium name="The Broad Institute Genomics Platform"/>
            <consortium name="The Broad Institute Genome Sequencing Center for Infectious Disease"/>
            <person name="Wu L."/>
            <person name="Ma J."/>
        </authorList>
    </citation>
    <scope>NUCLEOTIDE SEQUENCE [LARGE SCALE GENOMIC DNA]</scope>
    <source>
        <strain evidence="18">KCTC 42224</strain>
    </source>
</reference>
<keyword evidence="4" id="KW-0410">Iron transport</keyword>
<keyword evidence="7" id="KW-0408">Iron</keyword>
<evidence type="ECO:0000256" key="8">
    <source>
        <dbReference type="ARBA" id="ARBA00023065"/>
    </source>
</evidence>
<keyword evidence="6 14" id="KW-0732">Signal</keyword>
<dbReference type="Pfam" id="PF07715">
    <property type="entry name" value="Plug"/>
    <property type="match status" value="1"/>
</dbReference>
<feature type="domain" description="TonB-dependent receptor plug" evidence="16">
    <location>
        <begin position="59"/>
        <end position="165"/>
    </location>
</feature>
<dbReference type="Pfam" id="PF00593">
    <property type="entry name" value="TonB_dep_Rec_b-barrel"/>
    <property type="match status" value="1"/>
</dbReference>
<dbReference type="InterPro" id="IPR039426">
    <property type="entry name" value="TonB-dep_rcpt-like"/>
</dbReference>
<evidence type="ECO:0000256" key="1">
    <source>
        <dbReference type="ARBA" id="ARBA00004571"/>
    </source>
</evidence>
<evidence type="ECO:0000256" key="5">
    <source>
        <dbReference type="ARBA" id="ARBA00022692"/>
    </source>
</evidence>
<evidence type="ECO:0000256" key="13">
    <source>
        <dbReference type="RuleBase" id="RU003357"/>
    </source>
</evidence>
<accession>A0ABV7V025</accession>
<dbReference type="InterPro" id="IPR000531">
    <property type="entry name" value="Beta-barrel_TonB"/>
</dbReference>
<keyword evidence="17" id="KW-0675">Receptor</keyword>
<evidence type="ECO:0000256" key="10">
    <source>
        <dbReference type="ARBA" id="ARBA00023136"/>
    </source>
</evidence>
<dbReference type="PROSITE" id="PS52016">
    <property type="entry name" value="TONB_DEPENDENT_REC_3"/>
    <property type="match status" value="1"/>
</dbReference>
<feature type="signal peptide" evidence="14">
    <location>
        <begin position="1"/>
        <end position="30"/>
    </location>
</feature>
<evidence type="ECO:0000256" key="14">
    <source>
        <dbReference type="SAM" id="SignalP"/>
    </source>
</evidence>
<dbReference type="InterPro" id="IPR036942">
    <property type="entry name" value="Beta-barrel_TonB_sf"/>
</dbReference>
<evidence type="ECO:0000256" key="4">
    <source>
        <dbReference type="ARBA" id="ARBA00022496"/>
    </source>
</evidence>
<gene>
    <name evidence="17" type="ORF">ACFOOT_03605</name>
</gene>
<organism evidence="17 18">
    <name type="scientific">Novosphingobium pokkalii</name>
    <dbReference type="NCBI Taxonomy" id="1770194"/>
    <lineage>
        <taxon>Bacteria</taxon>
        <taxon>Pseudomonadati</taxon>
        <taxon>Pseudomonadota</taxon>
        <taxon>Alphaproteobacteria</taxon>
        <taxon>Sphingomonadales</taxon>
        <taxon>Sphingomonadaceae</taxon>
        <taxon>Novosphingobium</taxon>
    </lineage>
</organism>
<dbReference type="Gene3D" id="2.170.130.10">
    <property type="entry name" value="TonB-dependent receptor, plug domain"/>
    <property type="match status" value="1"/>
</dbReference>
<evidence type="ECO:0000256" key="12">
    <source>
        <dbReference type="PROSITE-ProRule" id="PRU01360"/>
    </source>
</evidence>
<dbReference type="RefSeq" id="WP_191323189.1">
    <property type="nucleotide sequence ID" value="NZ_BMZP01000003.1"/>
</dbReference>
<keyword evidence="10 12" id="KW-0472">Membrane</keyword>
<dbReference type="Gene3D" id="2.40.170.20">
    <property type="entry name" value="TonB-dependent receptor, beta-barrel domain"/>
    <property type="match status" value="1"/>
</dbReference>
<dbReference type="InterPro" id="IPR037066">
    <property type="entry name" value="Plug_dom_sf"/>
</dbReference>
<feature type="domain" description="TonB-dependent receptor-like beta-barrel" evidence="15">
    <location>
        <begin position="280"/>
        <end position="792"/>
    </location>
</feature>
<dbReference type="PANTHER" id="PTHR32552">
    <property type="entry name" value="FERRICHROME IRON RECEPTOR-RELATED"/>
    <property type="match status" value="1"/>
</dbReference>
<dbReference type="InterPro" id="IPR012910">
    <property type="entry name" value="Plug_dom"/>
</dbReference>
<keyword evidence="18" id="KW-1185">Reference proteome</keyword>
<evidence type="ECO:0000259" key="16">
    <source>
        <dbReference type="Pfam" id="PF07715"/>
    </source>
</evidence>
<evidence type="ECO:0000256" key="3">
    <source>
        <dbReference type="ARBA" id="ARBA00022452"/>
    </source>
</evidence>
<keyword evidence="3 12" id="KW-1134">Transmembrane beta strand</keyword>
<dbReference type="EMBL" id="JBHRYE010000007">
    <property type="protein sequence ID" value="MFC3670502.1"/>
    <property type="molecule type" value="Genomic_DNA"/>
</dbReference>
<sequence>MTNQKYRLAAHVSATVLALAGLSAAMPALAQSTGSVDFSNQIVVTASGQKGIAGVANPDTSKASAVLTQAWIERQTPGQSINDMINYLPGVSFQNNDPYGGSGGTLMIRGFDATRISETIDGVTLNDDGNYALYSGELLDSEVIDQVSVNLGTTDVDSPTSSASGSTINIRSHQPTQDFHLKASGALGTDNYYRVMGMVDSGAIGPAGTRLYAEYSRSHNDSPFNNYGKVRREQANGGIYQPLGANGDFLSLKATYVGTENNFSGSVPLSNVALASDSGLGFTYFPTSFKNGYYTYTPCTTASANAGVADKANTCGSAYDYRVNPAQLLNIRGSARLTLAPGLVWTIDPSFQWTKANGGGTVSASEGTLNGMTGYINGSYYLGKDLNGDGDTLDTVRLLAPSQTTTHRVALTTSMRYDIDSRQAVRLAYAFARSVIAQTGELGPINSDGSPVMISPVNDPITDASGNVVEKRDTRSIALLNQVSAEYRGSFLDNRLKVNAGLRAPFMHRDLTNYCFARNASGGVTCAFGASATAYAATITTSPYYGAPQRRTYNYSAVLPSIGLTYDLPTAGQIFFNFSQGMSVPQTTSLYQSFYFANGSDAGLVNPEKTNNFDLGFRRTSGPLQAQADLWYTHFTNRLGTAYQPDAQTTIYTNLGTVDRYGIDANLSYRFNSHVSGYVFGSWLHSRIKDNVTAATGDLATAGKFESAVPITTVGARLSGNFQPFTLGVQVKRTGPRYVNDQNTPYYLAGTTTVAYAAKTPSYTTVDLDARVALGAVGLNDRSYLQVNVTNLFNQYYVGGFSGTFNNQISYTGSYTNAQIGAPRAAIATLVLAY</sequence>
<keyword evidence="2 12" id="KW-0813">Transport</keyword>
<evidence type="ECO:0000256" key="11">
    <source>
        <dbReference type="ARBA" id="ARBA00023237"/>
    </source>
</evidence>
<comment type="similarity">
    <text evidence="12 13">Belongs to the TonB-dependent receptor family.</text>
</comment>
<proteinExistence type="inferred from homology"/>
<evidence type="ECO:0000313" key="17">
    <source>
        <dbReference type="EMBL" id="MFC3670502.1"/>
    </source>
</evidence>
<dbReference type="PANTHER" id="PTHR32552:SF89">
    <property type="entry name" value="CATECHOLATE SIDEROPHORE RECEPTOR FIU"/>
    <property type="match status" value="1"/>
</dbReference>
<evidence type="ECO:0000256" key="9">
    <source>
        <dbReference type="ARBA" id="ARBA00023077"/>
    </source>
</evidence>
<keyword evidence="5 12" id="KW-0812">Transmembrane</keyword>
<dbReference type="Proteomes" id="UP001595683">
    <property type="component" value="Unassembled WGS sequence"/>
</dbReference>
<dbReference type="SUPFAM" id="SSF56935">
    <property type="entry name" value="Porins"/>
    <property type="match status" value="1"/>
</dbReference>
<keyword evidence="8" id="KW-0406">Ion transport</keyword>
<comment type="subcellular location">
    <subcellularLocation>
        <location evidence="1 12">Cell outer membrane</location>
        <topology evidence="1 12">Multi-pass membrane protein</topology>
    </subcellularLocation>
</comment>
<evidence type="ECO:0000313" key="18">
    <source>
        <dbReference type="Proteomes" id="UP001595683"/>
    </source>
</evidence>
<evidence type="ECO:0000256" key="7">
    <source>
        <dbReference type="ARBA" id="ARBA00023004"/>
    </source>
</evidence>
<keyword evidence="11 12" id="KW-0998">Cell outer membrane</keyword>
<name>A0ABV7V025_9SPHN</name>
<evidence type="ECO:0000256" key="6">
    <source>
        <dbReference type="ARBA" id="ARBA00022729"/>
    </source>
</evidence>
<keyword evidence="9 13" id="KW-0798">TonB box</keyword>
<evidence type="ECO:0000259" key="15">
    <source>
        <dbReference type="Pfam" id="PF00593"/>
    </source>
</evidence>
<evidence type="ECO:0000256" key="2">
    <source>
        <dbReference type="ARBA" id="ARBA00022448"/>
    </source>
</evidence>
<feature type="chain" id="PRO_5045062023" evidence="14">
    <location>
        <begin position="31"/>
        <end position="834"/>
    </location>
</feature>